<organism evidence="1 2">
    <name type="scientific">Lentibacillus kapialis</name>
    <dbReference type="NCBI Taxonomy" id="340214"/>
    <lineage>
        <taxon>Bacteria</taxon>
        <taxon>Bacillati</taxon>
        <taxon>Bacillota</taxon>
        <taxon>Bacilli</taxon>
        <taxon>Bacillales</taxon>
        <taxon>Bacillaceae</taxon>
        <taxon>Lentibacillus</taxon>
    </lineage>
</organism>
<proteinExistence type="predicted"/>
<protein>
    <submittedName>
        <fullName evidence="1">Uncharacterized protein</fullName>
    </submittedName>
</protein>
<dbReference type="AlphaFoldDB" id="A0A917V0R4"/>
<dbReference type="Proteomes" id="UP000658382">
    <property type="component" value="Unassembled WGS sequence"/>
</dbReference>
<dbReference type="EMBL" id="BMNQ01000063">
    <property type="protein sequence ID" value="GGK05954.1"/>
    <property type="molecule type" value="Genomic_DNA"/>
</dbReference>
<gene>
    <name evidence="1" type="ORF">GCM10007063_30460</name>
</gene>
<reference evidence="1" key="1">
    <citation type="journal article" date="2014" name="Int. J. Syst. Evol. Microbiol.">
        <title>Complete genome sequence of Corynebacterium casei LMG S-19264T (=DSM 44701T), isolated from a smear-ripened cheese.</title>
        <authorList>
            <consortium name="US DOE Joint Genome Institute (JGI-PGF)"/>
            <person name="Walter F."/>
            <person name="Albersmeier A."/>
            <person name="Kalinowski J."/>
            <person name="Ruckert C."/>
        </authorList>
    </citation>
    <scope>NUCLEOTIDE SEQUENCE</scope>
    <source>
        <strain evidence="1">JCM 12580</strain>
    </source>
</reference>
<name>A0A917V0R4_9BACI</name>
<evidence type="ECO:0000313" key="2">
    <source>
        <dbReference type="Proteomes" id="UP000658382"/>
    </source>
</evidence>
<dbReference type="RefSeq" id="WP_188633970.1">
    <property type="nucleotide sequence ID" value="NZ_BMNQ01000063.1"/>
</dbReference>
<sequence length="250" mass="29500">MKENRTTEKVVAFAQSQSSVKAFRHDYPVSDELKEDLLLKVYKDFTHYIINHYYTLYREELSVFIDDHHPRKEKWQSLESNLFWWKLMHDSNEAEVTFTDDYIEDNRHTLNKKPLVASWLKEWDKAVPKFYYIGYKYNDRVLVVVDMLTNETLDVIVYAPTAATPKKGEIVMGTLIPIGDALYFPIIDFYHFDAEASKQLAPLIIHNYDKHSEASRYEAFIHVLSVALQIERIIFLENHQNTTFTTFTTS</sequence>
<comment type="caution">
    <text evidence="1">The sequence shown here is derived from an EMBL/GenBank/DDBJ whole genome shotgun (WGS) entry which is preliminary data.</text>
</comment>
<keyword evidence="2" id="KW-1185">Reference proteome</keyword>
<accession>A0A917V0R4</accession>
<evidence type="ECO:0000313" key="1">
    <source>
        <dbReference type="EMBL" id="GGK05954.1"/>
    </source>
</evidence>
<reference evidence="1" key="2">
    <citation type="submission" date="2020-09" db="EMBL/GenBank/DDBJ databases">
        <authorList>
            <person name="Sun Q."/>
            <person name="Ohkuma M."/>
        </authorList>
    </citation>
    <scope>NUCLEOTIDE SEQUENCE</scope>
    <source>
        <strain evidence="1">JCM 12580</strain>
    </source>
</reference>